<keyword evidence="8" id="KW-1185">Reference proteome</keyword>
<dbReference type="EMBL" id="CP062310">
    <property type="protein sequence ID" value="QOJ79621.1"/>
    <property type="molecule type" value="Genomic_DNA"/>
</dbReference>
<dbReference type="GeneID" id="59149024"/>
<dbReference type="InterPro" id="IPR029063">
    <property type="entry name" value="SAM-dependent_MTases_sf"/>
</dbReference>
<keyword evidence="2" id="KW-0963">Cytoplasm</keyword>
<dbReference type="RefSeq" id="WP_192819593.1">
    <property type="nucleotide sequence ID" value="NZ_CP062310.1"/>
</dbReference>
<evidence type="ECO:0000313" key="7">
    <source>
        <dbReference type="EMBL" id="QOJ79621.1"/>
    </source>
</evidence>
<dbReference type="PROSITE" id="PS00092">
    <property type="entry name" value="N6_MTASE"/>
    <property type="match status" value="1"/>
</dbReference>
<dbReference type="GO" id="GO:0003676">
    <property type="term" value="F:nucleic acid binding"/>
    <property type="evidence" value="ECO:0007669"/>
    <property type="project" value="InterPro"/>
</dbReference>
<dbReference type="GO" id="GO:0005737">
    <property type="term" value="C:cytoplasm"/>
    <property type="evidence" value="ECO:0007669"/>
    <property type="project" value="UniProtKB-SubCell"/>
</dbReference>
<evidence type="ECO:0000256" key="1">
    <source>
        <dbReference type="ARBA" id="ARBA00004496"/>
    </source>
</evidence>
<evidence type="ECO:0000259" key="6">
    <source>
        <dbReference type="Pfam" id="PF01170"/>
    </source>
</evidence>
<dbReference type="GO" id="GO:0016423">
    <property type="term" value="F:tRNA (guanine) methyltransferase activity"/>
    <property type="evidence" value="ECO:0007669"/>
    <property type="project" value="TreeGrafter"/>
</dbReference>
<dbReference type="AlphaFoldDB" id="A0A7L9FJ02"/>
<dbReference type="InParanoid" id="A0A7L9FJ02"/>
<organism evidence="7 8">
    <name type="scientific">Infirmifilum lucidum</name>
    <dbReference type="NCBI Taxonomy" id="2776706"/>
    <lineage>
        <taxon>Archaea</taxon>
        <taxon>Thermoproteota</taxon>
        <taxon>Thermoprotei</taxon>
        <taxon>Thermofilales</taxon>
        <taxon>Thermofilaceae</taxon>
        <taxon>Infirmifilum</taxon>
    </lineage>
</organism>
<reference evidence="7 8" key="1">
    <citation type="submission" date="2020-10" db="EMBL/GenBank/DDBJ databases">
        <title>Thermofilum lucidum 3507LT sp. nov. a novel member of Thermofilaceae family isolated from Chile hot spring, and proposal of description order Thermofilales.</title>
        <authorList>
            <person name="Zayulina K.S."/>
            <person name="Elcheninov A.G."/>
            <person name="Toshchakov S.V."/>
            <person name="Kublanov I.V."/>
        </authorList>
    </citation>
    <scope>NUCLEOTIDE SEQUENCE [LARGE SCALE GENOMIC DNA]</scope>
    <source>
        <strain evidence="7 8">3507LT</strain>
    </source>
</reference>
<evidence type="ECO:0000256" key="3">
    <source>
        <dbReference type="ARBA" id="ARBA00022603"/>
    </source>
</evidence>
<dbReference type="Proteomes" id="UP000594121">
    <property type="component" value="Chromosome"/>
</dbReference>
<dbReference type="Gene3D" id="3.40.50.150">
    <property type="entry name" value="Vaccinia Virus protein VP39"/>
    <property type="match status" value="1"/>
</dbReference>
<keyword evidence="4 7" id="KW-0808">Transferase</keyword>
<proteinExistence type="predicted"/>
<evidence type="ECO:0000256" key="5">
    <source>
        <dbReference type="ARBA" id="ARBA00022694"/>
    </source>
</evidence>
<evidence type="ECO:0000313" key="8">
    <source>
        <dbReference type="Proteomes" id="UP000594121"/>
    </source>
</evidence>
<dbReference type="GO" id="GO:0030488">
    <property type="term" value="P:tRNA methylation"/>
    <property type="evidence" value="ECO:0007669"/>
    <property type="project" value="TreeGrafter"/>
</dbReference>
<dbReference type="InterPro" id="IPR000241">
    <property type="entry name" value="RlmKL-like_Mtase"/>
</dbReference>
<protein>
    <submittedName>
        <fullName evidence="7">RsmD family RNA methyltransferase</fullName>
    </submittedName>
</protein>
<evidence type="ECO:0000256" key="4">
    <source>
        <dbReference type="ARBA" id="ARBA00022679"/>
    </source>
</evidence>
<dbReference type="PANTHER" id="PTHR14911">
    <property type="entry name" value="THUMP DOMAIN-CONTAINING"/>
    <property type="match status" value="1"/>
</dbReference>
<dbReference type="CDD" id="cd02440">
    <property type="entry name" value="AdoMet_MTases"/>
    <property type="match status" value="1"/>
</dbReference>
<evidence type="ECO:0000256" key="2">
    <source>
        <dbReference type="ARBA" id="ARBA00022490"/>
    </source>
</evidence>
<feature type="domain" description="Ribosomal RNA large subunit methyltransferase K/L-like methyltransferase" evidence="6">
    <location>
        <begin position="168"/>
        <end position="316"/>
    </location>
</feature>
<keyword evidence="5" id="KW-0819">tRNA processing</keyword>
<accession>A0A7L9FJ02</accession>
<dbReference type="Pfam" id="PF01170">
    <property type="entry name" value="UPF0020"/>
    <property type="match status" value="1"/>
</dbReference>
<gene>
    <name evidence="7" type="ORF">IG193_03970</name>
</gene>
<sequence>MTSDLIRKVLLVYKWNLGECSRLDALATLRPFTINGVLRELSENIFELEGEIDLKTLREYAYRSVTLSSIVAVRYETDITDCLSNQGLKRRQRRVSFDFVFIGRGTNKDLVLECVLEKFIQQGVFSQEKIYPRRKTEFFLLVDASRGKAYWGEYLHRIRRDRFTYRSPEKRPYTQFSALSPRVAIFLVNLSTLTVEAGGRQRRFLDPFCGSGSTLIEAALLGYYAIGVEVHYKPIRGARRNAIFYNLYENIDLILSDATWLPLRGGSIDAVAFDPPYGRLAPTKGRDPGEILRSALNGIREVVRQGGSYVFLYPGKTIDDELRSSGYVEMCRIFEHSSLTRSVWCFHNDNKDNVLGCK</sequence>
<dbReference type="InterPro" id="IPR002052">
    <property type="entry name" value="DNA_methylase_N6_adenine_CS"/>
</dbReference>
<comment type="subcellular location">
    <subcellularLocation>
        <location evidence="1">Cytoplasm</location>
    </subcellularLocation>
</comment>
<dbReference type="KEGG" id="thel:IG193_03970"/>
<dbReference type="SUPFAM" id="SSF53335">
    <property type="entry name" value="S-adenosyl-L-methionine-dependent methyltransferases"/>
    <property type="match status" value="1"/>
</dbReference>
<dbReference type="PROSITE" id="PS01261">
    <property type="entry name" value="UPF0020"/>
    <property type="match status" value="1"/>
</dbReference>
<name>A0A7L9FJ02_9CREN</name>
<keyword evidence="3 7" id="KW-0489">Methyltransferase</keyword>
<dbReference type="PANTHER" id="PTHR14911:SF21">
    <property type="entry name" value="N2-METHYLGUANOSINE TRNA METHYLTRANSFERASE"/>
    <property type="match status" value="1"/>
</dbReference>
<dbReference type="InterPro" id="IPR053943">
    <property type="entry name" value="RlmKL-like_Mtase_CS"/>
</dbReference>